<dbReference type="EMBL" id="CP016895">
    <property type="protein sequence ID" value="AOA59146.1"/>
    <property type="molecule type" value="Genomic_DNA"/>
</dbReference>
<feature type="transmembrane region" description="Helical" evidence="1">
    <location>
        <begin position="249"/>
        <end position="269"/>
    </location>
</feature>
<evidence type="ECO:0000313" key="3">
    <source>
        <dbReference type="Proteomes" id="UP000093391"/>
    </source>
</evidence>
<feature type="transmembrane region" description="Helical" evidence="1">
    <location>
        <begin position="817"/>
        <end position="838"/>
    </location>
</feature>
<feature type="transmembrane region" description="Helical" evidence="1">
    <location>
        <begin position="634"/>
        <end position="652"/>
    </location>
</feature>
<feature type="transmembrane region" description="Helical" evidence="1">
    <location>
        <begin position="578"/>
        <end position="597"/>
    </location>
</feature>
<feature type="transmembrane region" description="Helical" evidence="1">
    <location>
        <begin position="387"/>
        <end position="407"/>
    </location>
</feature>
<feature type="transmembrane region" description="Helical" evidence="1">
    <location>
        <begin position="222"/>
        <end position="243"/>
    </location>
</feature>
<feature type="transmembrane region" description="Helical" evidence="1">
    <location>
        <begin position="609"/>
        <end position="628"/>
    </location>
</feature>
<keyword evidence="1" id="KW-0472">Membrane</keyword>
<dbReference type="STRING" id="1789224.BFG52_12820"/>
<reference evidence="2 3" key="1">
    <citation type="submission" date="2016-08" db="EMBL/GenBank/DDBJ databases">
        <authorList>
            <person name="Seilhamer J.J."/>
        </authorList>
    </citation>
    <scope>NUCLEOTIDE SEQUENCE [LARGE SCALE GENOMIC DNA]</scope>
    <source>
        <strain evidence="2 3">BRTC-1</strain>
    </source>
</reference>
<feature type="transmembrane region" description="Helical" evidence="1">
    <location>
        <begin position="779"/>
        <end position="797"/>
    </location>
</feature>
<feature type="transmembrane region" description="Helical" evidence="1">
    <location>
        <begin position="439"/>
        <end position="459"/>
    </location>
</feature>
<feature type="transmembrane region" description="Helical" evidence="1">
    <location>
        <begin position="845"/>
        <end position="863"/>
    </location>
</feature>
<evidence type="ECO:0000256" key="1">
    <source>
        <dbReference type="SAM" id="Phobius"/>
    </source>
</evidence>
<feature type="transmembrane region" description="Helical" evidence="1">
    <location>
        <begin position="167"/>
        <end position="186"/>
    </location>
</feature>
<dbReference type="RefSeq" id="WP_067556937.1">
    <property type="nucleotide sequence ID" value="NZ_CP016895.1"/>
</dbReference>
<feature type="transmembrane region" description="Helical" evidence="1">
    <location>
        <begin position="716"/>
        <end position="732"/>
    </location>
</feature>
<feature type="transmembrane region" description="Helical" evidence="1">
    <location>
        <begin position="91"/>
        <end position="109"/>
    </location>
</feature>
<keyword evidence="1" id="KW-0812">Transmembrane</keyword>
<dbReference type="OrthoDB" id="207428at2"/>
<feature type="transmembrane region" description="Helical" evidence="1">
    <location>
        <begin position="690"/>
        <end position="709"/>
    </location>
</feature>
<name>A0A1B2M1S0_9GAMM</name>
<dbReference type="AlphaFoldDB" id="A0A1B2M1S0"/>
<feature type="transmembrane region" description="Helical" evidence="1">
    <location>
        <begin position="515"/>
        <end position="535"/>
    </location>
</feature>
<feature type="transmembrane region" description="Helical" evidence="1">
    <location>
        <begin position="465"/>
        <end position="482"/>
    </location>
</feature>
<keyword evidence="1" id="KW-1133">Transmembrane helix</keyword>
<feature type="transmembrane region" description="Helical" evidence="1">
    <location>
        <begin position="7"/>
        <end position="24"/>
    </location>
</feature>
<keyword evidence="3" id="KW-1185">Reference proteome</keyword>
<proteinExistence type="predicted"/>
<feature type="transmembrane region" description="Helical" evidence="1">
    <location>
        <begin position="348"/>
        <end position="366"/>
    </location>
</feature>
<feature type="transmembrane region" description="Helical" evidence="1">
    <location>
        <begin position="869"/>
        <end position="892"/>
    </location>
</feature>
<dbReference type="PANTHER" id="PTHR38434">
    <property type="entry name" value="BLL2549 PROTEIN"/>
    <property type="match status" value="1"/>
</dbReference>
<feature type="transmembrane region" description="Helical" evidence="1">
    <location>
        <begin position="276"/>
        <end position="293"/>
    </location>
</feature>
<feature type="transmembrane region" description="Helical" evidence="1">
    <location>
        <begin position="413"/>
        <end position="432"/>
    </location>
</feature>
<feature type="transmembrane region" description="Helical" evidence="1">
    <location>
        <begin position="547"/>
        <end position="572"/>
    </location>
</feature>
<feature type="transmembrane region" description="Helical" evidence="1">
    <location>
        <begin position="198"/>
        <end position="215"/>
    </location>
</feature>
<dbReference type="KEGG" id="ala:BFG52_12820"/>
<dbReference type="Pfam" id="PF10101">
    <property type="entry name" value="DUF2339"/>
    <property type="match status" value="1"/>
</dbReference>
<protein>
    <recommendedName>
        <fullName evidence="4">DUF2339 domain-containing protein</fullName>
    </recommendedName>
</protein>
<feature type="transmembrane region" description="Helical" evidence="1">
    <location>
        <begin position="664"/>
        <end position="684"/>
    </location>
</feature>
<organism evidence="2 3">
    <name type="scientific">Acinetobacter larvae</name>
    <dbReference type="NCBI Taxonomy" id="1789224"/>
    <lineage>
        <taxon>Bacteria</taxon>
        <taxon>Pseudomonadati</taxon>
        <taxon>Pseudomonadota</taxon>
        <taxon>Gammaproteobacteria</taxon>
        <taxon>Moraxellales</taxon>
        <taxon>Moraxellaceae</taxon>
        <taxon>Acinetobacter</taxon>
    </lineage>
</organism>
<feature type="transmembrane region" description="Helical" evidence="1">
    <location>
        <begin position="489"/>
        <end position="509"/>
    </location>
</feature>
<dbReference type="Proteomes" id="UP000093391">
    <property type="component" value="Chromosome"/>
</dbReference>
<feature type="transmembrane region" description="Helical" evidence="1">
    <location>
        <begin position="324"/>
        <end position="342"/>
    </location>
</feature>
<evidence type="ECO:0008006" key="4">
    <source>
        <dbReference type="Google" id="ProtNLM"/>
    </source>
</evidence>
<evidence type="ECO:0000313" key="2">
    <source>
        <dbReference type="EMBL" id="AOA59146.1"/>
    </source>
</evidence>
<dbReference type="PANTHER" id="PTHR38434:SF1">
    <property type="entry name" value="BLL2549 PROTEIN"/>
    <property type="match status" value="1"/>
</dbReference>
<sequence>MQKNHDIQFIWLMGLSLITGGAWFFELHAISYLCILALVCSVMHYVSQLQQQSIWAAQRLQQGIQPTAKWPLYLSIMTALCAGLLDWYWLLSLSLSIWLFLFFRWLRLIEHTLTQIQQRLAELPPSEQDPIQASLQPTQLVAQTPAPPETLGFWAQCKQWLWQGNPVLKAAIVVLVIGIILLLRFASEHWQLDLAWQLIVFSAVCLLVLFVGYRLGQQNRGFALGLQGLAIAGLCLALFFAYYNQLLLSLWSCSLLFCLIMLLAIALSLKQQALELALMAMVVAYLAPFSLPLRDGITTQQLVAYYALVLAIVALLTSIRPWKILNQLAFMISLTIAVGYAWQHQDFSASTLSLLILLHSAIYIWLSFRYSQLLMREDFQGFQLRPILDVAMLFAAPISAFILIYLLYFQQSFWQVSCSLVFAGVHAGLAYYCRSRQQFVFIADSYLSLSLIFLLFIPAILAPEAWSISVWGLAALLVWILALQRQSIVARYVALGLFFAAALSCLYYDQQQPELNLWIQLSLAVIYIVAVLWANHRPAFRRQLGEALSVFLALMMLAAFLILLRLIPLFYASAMDEIWALLLCSALFMLCQQYMRACQARWTWYPAKCLLLLVLSIYALMVLFDYHFPHALQWPNLSAALLFSASCLFLAWSALQQQAEQTIFARECCMGVGVFCLSMLGIAIWPQHLILASSVGPMAYWLYSVALLFKNGKGQALDCYAMLLFFLIWLVYAQLNFSFSASHFYLPLCNSFDLMSILMLTALLYLLNHQRHLRSDHGLLAMIAVFSLLWTCSYILLRALHVYAETPYNQTALWFDATVQLSLTVLWSSIAFIMMTLATAKSIRGLWYLGASILVMMNFKLVLLDLANIGTLMRVCSFLIAGGLMLLIAYLAPIPDSVAKDSSPH</sequence>
<feature type="transmembrane region" description="Helical" evidence="1">
    <location>
        <begin position="299"/>
        <end position="317"/>
    </location>
</feature>
<dbReference type="InterPro" id="IPR019286">
    <property type="entry name" value="DUF2339_TM"/>
</dbReference>
<accession>A0A1B2M1S0</accession>
<gene>
    <name evidence="2" type="ORF">BFG52_12820</name>
</gene>
<feature type="transmembrane region" description="Helical" evidence="1">
    <location>
        <begin position="744"/>
        <end position="767"/>
    </location>
</feature>